<dbReference type="AlphaFoldDB" id="A0A9W6XSI8"/>
<feature type="compositionally biased region" description="Basic and acidic residues" evidence="1">
    <location>
        <begin position="154"/>
        <end position="170"/>
    </location>
</feature>
<feature type="region of interest" description="Disordered" evidence="1">
    <location>
        <begin position="113"/>
        <end position="214"/>
    </location>
</feature>
<feature type="compositionally biased region" description="Basic residues" evidence="1">
    <location>
        <begin position="130"/>
        <end position="140"/>
    </location>
</feature>
<proteinExistence type="predicted"/>
<protein>
    <submittedName>
        <fullName evidence="2">Unnamed protein product</fullName>
    </submittedName>
</protein>
<comment type="caution">
    <text evidence="2">The sequence shown here is derived from an EMBL/GenBank/DDBJ whole genome shotgun (WGS) entry which is preliminary data.</text>
</comment>
<evidence type="ECO:0000313" key="2">
    <source>
        <dbReference type="EMBL" id="GMF44372.1"/>
    </source>
</evidence>
<feature type="compositionally biased region" description="Low complexity" evidence="1">
    <location>
        <begin position="113"/>
        <end position="129"/>
    </location>
</feature>
<organism evidence="2 3">
    <name type="scientific">Phytophthora fragariaefolia</name>
    <dbReference type="NCBI Taxonomy" id="1490495"/>
    <lineage>
        <taxon>Eukaryota</taxon>
        <taxon>Sar</taxon>
        <taxon>Stramenopiles</taxon>
        <taxon>Oomycota</taxon>
        <taxon>Peronosporomycetes</taxon>
        <taxon>Peronosporales</taxon>
        <taxon>Peronosporaceae</taxon>
        <taxon>Phytophthora</taxon>
    </lineage>
</organism>
<sequence length="629" mass="68129">MVLPVASPTPILNLREGDAGSATEDEDDQVHIELEEEGGEGDVPVPEMPTELSKIRTPAASITPQVPAKSWLSAHLYQPWYSRLPHHRQELARPLTASEAQVAGAEVAAAVAPAEARAPARSAPDTAPTKARKGKKKATKRPNASAVASAAKPLTREAARDYDSDLDEKAAPPPVKKTRKPAAPSAPDPAEAKRPAGVAIQPAQTLTQPKQLGRLTRTSLRRAYEHNNALTYTCTTYPMATSSESWPEPAVSPAQAPSAAATREPPSATPRRHLGPVVSGAVATMMHINAGVQRGLIHRARRATLATTMATAGVTLQRDTYPKSQGSSAAEVFLLDLCRGYRHLDQLQDIVREGVQVRLKDPPPPPRQVQRPPSHGSARDRINVLRKIIRKGQDTWRCLVLDMDPLEMWTEIVISPFGIVDQGGENSSVSGRTIHDLSYPEGTSINDCTGQESITRPGYAHCDAVATETVRANHLRPGAEVNLMAGDVASALRNISIHSKSVYRFAGLIEKENVLVIEQSAPFGWTRSPGFYEIVGGVISYIHGNPTNATYPDGFFNYHWVDDHINVAVDDGSSCVEIDRSFRFTMVAVLGADTINYKKFTAWGTRQRVLGLEFDSAAESVSMPPEKVD</sequence>
<dbReference type="EMBL" id="BSXT01001666">
    <property type="protein sequence ID" value="GMF44372.1"/>
    <property type="molecule type" value="Genomic_DNA"/>
</dbReference>
<feature type="region of interest" description="Disordered" evidence="1">
    <location>
        <begin position="358"/>
        <end position="380"/>
    </location>
</feature>
<feature type="region of interest" description="Disordered" evidence="1">
    <location>
        <begin position="241"/>
        <end position="273"/>
    </location>
</feature>
<gene>
    <name evidence="2" type="ORF">Pfra01_001541600</name>
</gene>
<dbReference type="Proteomes" id="UP001165121">
    <property type="component" value="Unassembled WGS sequence"/>
</dbReference>
<evidence type="ECO:0000313" key="3">
    <source>
        <dbReference type="Proteomes" id="UP001165121"/>
    </source>
</evidence>
<keyword evidence="3" id="KW-1185">Reference proteome</keyword>
<name>A0A9W6XSI8_9STRA</name>
<feature type="compositionally biased region" description="Low complexity" evidence="1">
    <location>
        <begin position="247"/>
        <end position="261"/>
    </location>
</feature>
<evidence type="ECO:0000256" key="1">
    <source>
        <dbReference type="SAM" id="MobiDB-lite"/>
    </source>
</evidence>
<feature type="region of interest" description="Disordered" evidence="1">
    <location>
        <begin position="1"/>
        <end position="28"/>
    </location>
</feature>
<reference evidence="2" key="1">
    <citation type="submission" date="2023-04" db="EMBL/GenBank/DDBJ databases">
        <title>Phytophthora fragariaefolia NBRC 109709.</title>
        <authorList>
            <person name="Ichikawa N."/>
            <person name="Sato H."/>
            <person name="Tonouchi N."/>
        </authorList>
    </citation>
    <scope>NUCLEOTIDE SEQUENCE</scope>
    <source>
        <strain evidence="2">NBRC 109709</strain>
    </source>
</reference>
<accession>A0A9W6XSI8</accession>